<reference evidence="4" key="2">
    <citation type="submission" date="2015-05" db="EMBL/GenBank/DDBJ databases">
        <title>Complete genome sequence of Halanaeroarchaeum sulfurireducens type strain M27-SA2, a sulfate-reducer haloarchaeon from marine anoxic lake Medee.</title>
        <authorList>
            <person name="Messina E."/>
            <person name="Kublanov I.V."/>
            <person name="Toshchakov S."/>
            <person name="Arcadi E."/>
            <person name="La Spada G."/>
            <person name="La Cono V."/>
            <person name="Yakimov M.M."/>
        </authorList>
    </citation>
    <scope>NUCLEOTIDE SEQUENCE [LARGE SCALE GENOMIC DNA]</scope>
    <source>
        <strain evidence="4">M27-SA2</strain>
    </source>
</reference>
<evidence type="ECO:0000313" key="3">
    <source>
        <dbReference type="EMBL" id="ALG81532.1"/>
    </source>
</evidence>
<reference evidence="3 4" key="3">
    <citation type="journal article" date="2016" name="Stand. Genomic Sci.">
        <title>Complete genome sequence of 'Halanaeroarchaeum sulfurireducens' M27-SA2, a sulfur-reducing and acetate-oxidizing haloarchaeon from the deep-sea hypersaline anoxic lake Medee.</title>
        <authorList>
            <person name="Messina E."/>
            <person name="Sorokin D.Y."/>
            <person name="Kublanov I.V."/>
            <person name="Toshchakov S."/>
            <person name="Lopatina A."/>
            <person name="Arcadi E."/>
            <person name="Smedile F."/>
            <person name="La Spada G."/>
            <person name="La Cono V."/>
            <person name="Yakimov M.M."/>
        </authorList>
    </citation>
    <scope>NUCLEOTIDE SEQUENCE [LARGE SCALE GENOMIC DNA]</scope>
    <source>
        <strain evidence="3 4">M27-SA2</strain>
    </source>
</reference>
<dbReference type="OrthoDB" id="156316at2157"/>
<dbReference type="GeneID" id="26009996"/>
<organism evidence="2 5">
    <name type="scientific">Halanaeroarchaeum sulfurireducens</name>
    <dbReference type="NCBI Taxonomy" id="1604004"/>
    <lineage>
        <taxon>Archaea</taxon>
        <taxon>Methanobacteriati</taxon>
        <taxon>Methanobacteriota</taxon>
        <taxon>Stenosarchaea group</taxon>
        <taxon>Halobacteria</taxon>
        <taxon>Halobacteriales</taxon>
        <taxon>Halobacteriaceae</taxon>
        <taxon>Halanaeroarchaeum</taxon>
    </lineage>
</organism>
<dbReference type="InterPro" id="IPR011991">
    <property type="entry name" value="ArsR-like_HTH"/>
</dbReference>
<accession>A0A0F7P7E8</accession>
<evidence type="ECO:0000313" key="4">
    <source>
        <dbReference type="Proteomes" id="UP000060390"/>
    </source>
</evidence>
<dbReference type="AlphaFoldDB" id="A0A0F7P7E8"/>
<dbReference type="KEGG" id="hsf:HLASA_0631"/>
<dbReference type="KEGG" id="hsu:HLASF_0635"/>
<dbReference type="EMBL" id="CP011564">
    <property type="protein sequence ID" value="ALG81532.1"/>
    <property type="molecule type" value="Genomic_DNA"/>
</dbReference>
<dbReference type="CDD" id="cd00090">
    <property type="entry name" value="HTH_ARSR"/>
    <property type="match status" value="1"/>
</dbReference>
<dbReference type="InterPro" id="IPR056504">
    <property type="entry name" value="HTH_HVO_0163_N"/>
</dbReference>
<dbReference type="Proteomes" id="UP000069906">
    <property type="component" value="Chromosome"/>
</dbReference>
<evidence type="ECO:0000259" key="1">
    <source>
        <dbReference type="Pfam" id="PF24266"/>
    </source>
</evidence>
<evidence type="ECO:0000313" key="2">
    <source>
        <dbReference type="EMBL" id="AKH97131.1"/>
    </source>
</evidence>
<gene>
    <name evidence="3" type="ORF">HLASA_0631</name>
    <name evidence="2" type="ORF">HLASF_0635</name>
</gene>
<dbReference type="PANTHER" id="PTHR36216:SF1">
    <property type="entry name" value="HTH ARSR-TYPE DOMAIN-CONTAINING PROTEIN"/>
    <property type="match status" value="1"/>
</dbReference>
<dbReference type="PATRIC" id="fig|1604004.4.peg.664"/>
<protein>
    <submittedName>
        <fullName evidence="2">MarR family transcriptional regulator</fullName>
    </submittedName>
</protein>
<dbReference type="HOGENOM" id="CLU_109676_0_0_2"/>
<dbReference type="Proteomes" id="UP000060390">
    <property type="component" value="Chromosome"/>
</dbReference>
<feature type="domain" description="HVO-0163 N-terminal HTH" evidence="1">
    <location>
        <begin position="33"/>
        <end position="103"/>
    </location>
</feature>
<evidence type="ECO:0000313" key="5">
    <source>
        <dbReference type="Proteomes" id="UP000069906"/>
    </source>
</evidence>
<keyword evidence="5" id="KW-1185">Reference proteome</keyword>
<proteinExistence type="predicted"/>
<dbReference type="STRING" id="1604004.HLASA_0631"/>
<dbReference type="InterPro" id="IPR036388">
    <property type="entry name" value="WH-like_DNA-bd_sf"/>
</dbReference>
<reference evidence="2 5" key="1">
    <citation type="journal article" date="2015" name="ISME J.">
        <title>Elemental sulfur and acetate can support life of a novel strictly anaerobic haloarchaeon.</title>
        <authorList>
            <person name="Sorokin D.Y."/>
            <person name="Kublanov I.V."/>
            <person name="Gavrilov S.N."/>
            <person name="Rojo D."/>
            <person name="Roman P."/>
            <person name="Golyshin P.N."/>
            <person name="Slepak V.Z."/>
            <person name="Smedile F."/>
            <person name="Ferrer M."/>
            <person name="Messina E."/>
            <person name="La Cono V."/>
            <person name="Yakimov M.M."/>
        </authorList>
    </citation>
    <scope>NUCLEOTIDE SEQUENCE [LARGE SCALE GENOMIC DNA]</scope>
    <source>
        <strain evidence="2 5">HSR2</strain>
    </source>
</reference>
<dbReference type="EMBL" id="CP008874">
    <property type="protein sequence ID" value="AKH97131.1"/>
    <property type="molecule type" value="Genomic_DNA"/>
</dbReference>
<dbReference type="RefSeq" id="WP_050047928.1">
    <property type="nucleotide sequence ID" value="NZ_CP008874.1"/>
</dbReference>
<name>A0A0F7P7E8_9EURY</name>
<dbReference type="SUPFAM" id="SSF46785">
    <property type="entry name" value="Winged helix' DNA-binding domain"/>
    <property type="match status" value="2"/>
</dbReference>
<dbReference type="InterPro" id="IPR036390">
    <property type="entry name" value="WH_DNA-bd_sf"/>
</dbReference>
<dbReference type="Gene3D" id="1.10.10.10">
    <property type="entry name" value="Winged helix-like DNA-binding domain superfamily/Winged helix DNA-binding domain"/>
    <property type="match status" value="2"/>
</dbReference>
<dbReference type="PANTHER" id="PTHR36216">
    <property type="entry name" value="TRANSCRIPTIONAL REGULATOR, TRMB"/>
    <property type="match status" value="1"/>
</dbReference>
<sequence>MGIDEDKRATLRRFAAVGAASPLAVVGNRDDDSEVREAILGYLGTTPGAHFSKVRDDLKLGTGEAQHHLRRLQDDGVIVSHRDGDYRRFFQAEQFSSYEQVAMSYLRRETPRGMIVALLRDPSATGVELADRLDVSRPTISTAASELEGVGLLDTTEGYRVARPETLLTLLVRYAESFDDRTAAFASDAASLVRYDP</sequence>
<dbReference type="Pfam" id="PF24266">
    <property type="entry name" value="HTH_HVO_0163_N"/>
    <property type="match status" value="1"/>
</dbReference>